<dbReference type="InterPro" id="IPR029044">
    <property type="entry name" value="Nucleotide-diphossugar_trans"/>
</dbReference>
<dbReference type="InterPro" id="IPR003329">
    <property type="entry name" value="Cytidylyl_trans"/>
</dbReference>
<sequence length="254" mass="29365">MDTGCIIQARMGSTRLPGKVLMLLDKKHTTLDYVINQLKHSKLLGKIIIATTNFEEDDVIADFARNNDIEYFRGESDDVLDRYYHCAEKFSLNTIVRITSDEPFVDPTIVDQVIINFQKLGCDYASNNLISTFPAGFDVEVFSIQTLERTWRDAKLPSEREHVTPFMKKNKDIFKQFNLKNSQNIPITRLTLDREGDLSILRAVTSKISERPILFKNIFELFKQEPNLLELCDNTDPLEGYKKSLKEDEKYLRG</sequence>
<evidence type="ECO:0008006" key="2">
    <source>
        <dbReference type="Google" id="ProtNLM"/>
    </source>
</evidence>
<dbReference type="Gene3D" id="3.90.550.10">
    <property type="entry name" value="Spore Coat Polysaccharide Biosynthesis Protein SpsA, Chain A"/>
    <property type="match status" value="1"/>
</dbReference>
<gene>
    <name evidence="1" type="ORF">METZ01_LOCUS302394</name>
</gene>
<proteinExistence type="predicted"/>
<dbReference type="CDD" id="cd02518">
    <property type="entry name" value="GT2_SpsF"/>
    <property type="match status" value="1"/>
</dbReference>
<evidence type="ECO:0000313" key="1">
    <source>
        <dbReference type="EMBL" id="SVC49540.1"/>
    </source>
</evidence>
<dbReference type="SUPFAM" id="SSF53448">
    <property type="entry name" value="Nucleotide-diphospho-sugar transferases"/>
    <property type="match status" value="1"/>
</dbReference>
<dbReference type="Pfam" id="PF02348">
    <property type="entry name" value="CTP_transf_3"/>
    <property type="match status" value="1"/>
</dbReference>
<dbReference type="PANTHER" id="PTHR42866">
    <property type="entry name" value="3-DEOXY-MANNO-OCTULOSONATE CYTIDYLYLTRANSFERASE"/>
    <property type="match status" value="1"/>
</dbReference>
<dbReference type="EMBL" id="UINC01094360">
    <property type="protein sequence ID" value="SVC49540.1"/>
    <property type="molecule type" value="Genomic_DNA"/>
</dbReference>
<organism evidence="1">
    <name type="scientific">marine metagenome</name>
    <dbReference type="NCBI Taxonomy" id="408172"/>
    <lineage>
        <taxon>unclassified sequences</taxon>
        <taxon>metagenomes</taxon>
        <taxon>ecological metagenomes</taxon>
    </lineage>
</organism>
<dbReference type="PANTHER" id="PTHR42866:SF1">
    <property type="entry name" value="SPORE COAT POLYSACCHARIDE BIOSYNTHESIS PROTEIN SPSF"/>
    <property type="match status" value="1"/>
</dbReference>
<protein>
    <recommendedName>
        <fullName evidence="2">Acylneuraminate cytidylyltransferase</fullName>
    </recommendedName>
</protein>
<dbReference type="GO" id="GO:0005829">
    <property type="term" value="C:cytosol"/>
    <property type="evidence" value="ECO:0007669"/>
    <property type="project" value="TreeGrafter"/>
</dbReference>
<name>A0A382MLP2_9ZZZZ</name>
<accession>A0A382MLP2</accession>
<reference evidence="1" key="1">
    <citation type="submission" date="2018-05" db="EMBL/GenBank/DDBJ databases">
        <authorList>
            <person name="Lanie J.A."/>
            <person name="Ng W.-L."/>
            <person name="Kazmierczak K.M."/>
            <person name="Andrzejewski T.M."/>
            <person name="Davidsen T.M."/>
            <person name="Wayne K.J."/>
            <person name="Tettelin H."/>
            <person name="Glass J.I."/>
            <person name="Rusch D."/>
            <person name="Podicherti R."/>
            <person name="Tsui H.-C.T."/>
            <person name="Winkler M.E."/>
        </authorList>
    </citation>
    <scope>NUCLEOTIDE SEQUENCE</scope>
</reference>
<dbReference type="AlphaFoldDB" id="A0A382MLP2"/>